<dbReference type="SUPFAM" id="SSF51215">
    <property type="entry name" value="Regulatory protein AraC"/>
    <property type="match status" value="1"/>
</dbReference>
<dbReference type="AlphaFoldDB" id="A0A014MCA5"/>
<dbReference type="OrthoDB" id="4205621at2"/>
<organism evidence="3 4">
    <name type="scientific">Erwinia mallotivora</name>
    <dbReference type="NCBI Taxonomy" id="69222"/>
    <lineage>
        <taxon>Bacteria</taxon>
        <taxon>Pseudomonadati</taxon>
        <taxon>Pseudomonadota</taxon>
        <taxon>Gammaproteobacteria</taxon>
        <taxon>Enterobacterales</taxon>
        <taxon>Erwiniaceae</taxon>
        <taxon>Erwinia</taxon>
    </lineage>
</organism>
<keyword evidence="4" id="KW-1185">Reference proteome</keyword>
<dbReference type="STRING" id="69222.BG55_11175"/>
<dbReference type="PATRIC" id="fig|69222.5.peg.2322"/>
<feature type="chain" id="PRO_5001472317" description="Cupin" evidence="2">
    <location>
        <begin position="23"/>
        <end position="149"/>
    </location>
</feature>
<name>A0A014MCA5_9GAMM</name>
<dbReference type="EMBL" id="JFHN01000045">
    <property type="protein sequence ID" value="EXU75689.1"/>
    <property type="molecule type" value="Genomic_DNA"/>
</dbReference>
<dbReference type="Proteomes" id="UP000019918">
    <property type="component" value="Unassembled WGS sequence"/>
</dbReference>
<dbReference type="RefSeq" id="WP_034937263.1">
    <property type="nucleotide sequence ID" value="NZ_JFHN01000045.1"/>
</dbReference>
<protein>
    <recommendedName>
        <fullName evidence="5">Cupin</fullName>
    </recommendedName>
</protein>
<evidence type="ECO:0000256" key="1">
    <source>
        <dbReference type="ARBA" id="ARBA00023125"/>
    </source>
</evidence>
<comment type="caution">
    <text evidence="3">The sequence shown here is derived from an EMBL/GenBank/DDBJ whole genome shotgun (WGS) entry which is preliminary data.</text>
</comment>
<sequence>MKKLIHLFLATASLYVSVTADAQTLKTTADQHRIPAIKLINTAGNHSAFIKGSIPSLAKLSSDGLYFSNTFEQWQKGVHPAPKKQYVVTLKGKLRFRVSDGSTFIIQPGTVLLAADTQGEGHSWDILDGEEWMRVYIPVGDNDHFIADR</sequence>
<accession>A0A014MCA5</accession>
<evidence type="ECO:0000313" key="3">
    <source>
        <dbReference type="EMBL" id="EXU75689.1"/>
    </source>
</evidence>
<keyword evidence="1" id="KW-0238">DNA-binding</keyword>
<gene>
    <name evidence="3" type="ORF">BG55_11175</name>
</gene>
<evidence type="ECO:0000256" key="2">
    <source>
        <dbReference type="SAM" id="SignalP"/>
    </source>
</evidence>
<evidence type="ECO:0008006" key="5">
    <source>
        <dbReference type="Google" id="ProtNLM"/>
    </source>
</evidence>
<keyword evidence="2" id="KW-0732">Signal</keyword>
<feature type="signal peptide" evidence="2">
    <location>
        <begin position="1"/>
        <end position="22"/>
    </location>
</feature>
<reference evidence="3 4" key="1">
    <citation type="submission" date="2014-02" db="EMBL/GenBank/DDBJ databases">
        <title>Draft genome of Erwinia mallotivora strain BT-MARDI, a papaya dieback pathogen.</title>
        <authorList>
            <person name="Redzuan R."/>
            <person name="Abu Bakar N."/>
            <person name="Badrun R."/>
            <person name="Mohd Raih M.F."/>
            <person name="Rozano L."/>
            <person name="Mat Amin N."/>
        </authorList>
    </citation>
    <scope>NUCLEOTIDE SEQUENCE [LARGE SCALE GENOMIC DNA]</scope>
    <source>
        <strain evidence="3 4">BT-MARDI</strain>
    </source>
</reference>
<evidence type="ECO:0000313" key="4">
    <source>
        <dbReference type="Proteomes" id="UP000019918"/>
    </source>
</evidence>
<proteinExistence type="predicted"/>
<dbReference type="GO" id="GO:0003677">
    <property type="term" value="F:DNA binding"/>
    <property type="evidence" value="ECO:0007669"/>
    <property type="project" value="UniProtKB-KW"/>
</dbReference>
<dbReference type="InterPro" id="IPR037923">
    <property type="entry name" value="HTH-like"/>
</dbReference>